<evidence type="ECO:0008006" key="3">
    <source>
        <dbReference type="Google" id="ProtNLM"/>
    </source>
</evidence>
<dbReference type="EMBL" id="CAUZLT010000002">
    <property type="protein sequence ID" value="CAK1232618.1"/>
    <property type="molecule type" value="Genomic_DNA"/>
</dbReference>
<comment type="caution">
    <text evidence="1">The sequence shown here is derived from an EMBL/GenBank/DDBJ whole genome shotgun (WGS) entry which is preliminary data.</text>
</comment>
<evidence type="ECO:0000313" key="2">
    <source>
        <dbReference type="Proteomes" id="UP001314262"/>
    </source>
</evidence>
<organism evidence="1 2">
    <name type="scientific">Fructobacillus tropaeoli</name>
    <dbReference type="NCBI Taxonomy" id="709323"/>
    <lineage>
        <taxon>Bacteria</taxon>
        <taxon>Bacillati</taxon>
        <taxon>Bacillota</taxon>
        <taxon>Bacilli</taxon>
        <taxon>Lactobacillales</taxon>
        <taxon>Lactobacillaceae</taxon>
        <taxon>Fructobacillus</taxon>
    </lineage>
</organism>
<evidence type="ECO:0000313" key="1">
    <source>
        <dbReference type="EMBL" id="CAK1232618.1"/>
    </source>
</evidence>
<gene>
    <name evidence="1" type="ORF">R53137_KAKDMLNK_00424</name>
</gene>
<proteinExistence type="predicted"/>
<reference evidence="1 2" key="1">
    <citation type="submission" date="2023-10" db="EMBL/GenBank/DDBJ databases">
        <authorList>
            <person name="Botero Cardona J."/>
        </authorList>
    </citation>
    <scope>NUCLEOTIDE SEQUENCE [LARGE SCALE GENOMIC DNA]</scope>
    <source>
        <strain evidence="1 2">R-53137</strain>
    </source>
</reference>
<protein>
    <recommendedName>
        <fullName evidence="3">Gram-positive cocci surface proteins LPxTG domain-containing protein</fullName>
    </recommendedName>
</protein>
<name>A0ABN9YP86_9LACO</name>
<sequence length="162" mass="18173">MLNFLNLKNDHNQILFGNNLHFVDRSGEGAFSDDIDDNVVEFIVYGNVRVPGRYRITFMWGKSSKTNASIDRLKRAMQESASGTVGDRTWATGYITISDDPISINRGETQNSVNRNSENTVLPNTGRRIYKNTSENKGLIALVFAGLLSTYEFVSSRKKKGE</sequence>
<keyword evidence="2" id="KW-1185">Reference proteome</keyword>
<accession>A0ABN9YP86</accession>
<dbReference type="Proteomes" id="UP001314262">
    <property type="component" value="Unassembled WGS sequence"/>
</dbReference>